<proteinExistence type="inferred from homology"/>
<gene>
    <name evidence="8" type="ORF">PHLCEN_2v9851</name>
</gene>
<dbReference type="PANTHER" id="PTHR13710:SF105">
    <property type="entry name" value="ATP-DEPENDENT DNA HELICASE Q1"/>
    <property type="match status" value="1"/>
</dbReference>
<name>A0A2R6NQF3_9APHY</name>
<dbReference type="AlphaFoldDB" id="A0A2R6NQF3"/>
<dbReference type="EC" id="5.6.2.4" evidence="5"/>
<dbReference type="GO" id="GO:0000724">
    <property type="term" value="P:double-strand break repair via homologous recombination"/>
    <property type="evidence" value="ECO:0007669"/>
    <property type="project" value="TreeGrafter"/>
</dbReference>
<dbReference type="GO" id="GO:0005737">
    <property type="term" value="C:cytoplasm"/>
    <property type="evidence" value="ECO:0007669"/>
    <property type="project" value="TreeGrafter"/>
</dbReference>
<feature type="domain" description="Helicase ATP-binding" evidence="7">
    <location>
        <begin position="153"/>
        <end position="275"/>
    </location>
</feature>
<dbReference type="Gene3D" id="3.40.50.300">
    <property type="entry name" value="P-loop containing nucleotide triphosphate hydrolases"/>
    <property type="match status" value="1"/>
</dbReference>
<reference evidence="8 9" key="1">
    <citation type="submission" date="2018-02" db="EMBL/GenBank/DDBJ databases">
        <title>Genome sequence of the basidiomycete white-rot fungus Phlebia centrifuga.</title>
        <authorList>
            <person name="Granchi Z."/>
            <person name="Peng M."/>
            <person name="de Vries R.P."/>
            <person name="Hilden K."/>
            <person name="Makela M.R."/>
            <person name="Grigoriev I."/>
            <person name="Riley R."/>
        </authorList>
    </citation>
    <scope>NUCLEOTIDE SEQUENCE [LARGE SCALE GENOMIC DNA]</scope>
    <source>
        <strain evidence="8 9">FBCC195</strain>
    </source>
</reference>
<dbReference type="STRING" id="98765.A0A2R6NQF3"/>
<evidence type="ECO:0000259" key="7">
    <source>
        <dbReference type="PROSITE" id="PS51192"/>
    </source>
</evidence>
<dbReference type="SUPFAM" id="SSF52540">
    <property type="entry name" value="P-loop containing nucleoside triphosphate hydrolases"/>
    <property type="match status" value="1"/>
</dbReference>
<dbReference type="InterPro" id="IPR011545">
    <property type="entry name" value="DEAD/DEAH_box_helicase_dom"/>
</dbReference>
<dbReference type="EMBL" id="MLYV02000989">
    <property type="protein sequence ID" value="PSR74439.1"/>
    <property type="molecule type" value="Genomic_DNA"/>
</dbReference>
<dbReference type="GO" id="GO:0003677">
    <property type="term" value="F:DNA binding"/>
    <property type="evidence" value="ECO:0007669"/>
    <property type="project" value="UniProtKB-KW"/>
</dbReference>
<keyword evidence="3" id="KW-0413">Isomerase</keyword>
<dbReference type="InterPro" id="IPR014001">
    <property type="entry name" value="Helicase_ATP-bd"/>
</dbReference>
<dbReference type="Pfam" id="PF00270">
    <property type="entry name" value="DEAD"/>
    <property type="match status" value="1"/>
</dbReference>
<evidence type="ECO:0000256" key="1">
    <source>
        <dbReference type="ARBA" id="ARBA00005446"/>
    </source>
</evidence>
<dbReference type="PANTHER" id="PTHR13710">
    <property type="entry name" value="DNA HELICASE RECQ FAMILY MEMBER"/>
    <property type="match status" value="1"/>
</dbReference>
<evidence type="ECO:0000313" key="8">
    <source>
        <dbReference type="EMBL" id="PSR74439.1"/>
    </source>
</evidence>
<evidence type="ECO:0000256" key="3">
    <source>
        <dbReference type="ARBA" id="ARBA00023235"/>
    </source>
</evidence>
<keyword evidence="2" id="KW-0238">DNA-binding</keyword>
<dbReference type="Proteomes" id="UP000186601">
    <property type="component" value="Unassembled WGS sequence"/>
</dbReference>
<dbReference type="GO" id="GO:0005524">
    <property type="term" value="F:ATP binding"/>
    <property type="evidence" value="ECO:0007669"/>
    <property type="project" value="InterPro"/>
</dbReference>
<evidence type="ECO:0000256" key="6">
    <source>
        <dbReference type="SAM" id="Coils"/>
    </source>
</evidence>
<dbReference type="GO" id="GO:0043138">
    <property type="term" value="F:3'-5' DNA helicase activity"/>
    <property type="evidence" value="ECO:0007669"/>
    <property type="project" value="UniProtKB-EC"/>
</dbReference>
<organism evidence="8 9">
    <name type="scientific">Hermanssonia centrifuga</name>
    <dbReference type="NCBI Taxonomy" id="98765"/>
    <lineage>
        <taxon>Eukaryota</taxon>
        <taxon>Fungi</taxon>
        <taxon>Dikarya</taxon>
        <taxon>Basidiomycota</taxon>
        <taxon>Agaricomycotina</taxon>
        <taxon>Agaricomycetes</taxon>
        <taxon>Polyporales</taxon>
        <taxon>Meruliaceae</taxon>
        <taxon>Hermanssonia</taxon>
    </lineage>
</organism>
<comment type="catalytic activity">
    <reaction evidence="4">
        <text>Couples ATP hydrolysis with the unwinding of duplex DNA by translocating in the 3'-5' direction.</text>
        <dbReference type="EC" id="5.6.2.4"/>
    </reaction>
</comment>
<evidence type="ECO:0000256" key="4">
    <source>
        <dbReference type="ARBA" id="ARBA00034617"/>
    </source>
</evidence>
<comment type="similarity">
    <text evidence="1">Belongs to the helicase family. RecQ subfamily.</text>
</comment>
<dbReference type="GO" id="GO:0005694">
    <property type="term" value="C:chromosome"/>
    <property type="evidence" value="ECO:0007669"/>
    <property type="project" value="TreeGrafter"/>
</dbReference>
<dbReference type="OrthoDB" id="10261556at2759"/>
<dbReference type="GO" id="GO:0009378">
    <property type="term" value="F:four-way junction helicase activity"/>
    <property type="evidence" value="ECO:0007669"/>
    <property type="project" value="TreeGrafter"/>
</dbReference>
<evidence type="ECO:0000256" key="2">
    <source>
        <dbReference type="ARBA" id="ARBA00023125"/>
    </source>
</evidence>
<sequence>MLLTYAPPLKRWLRSTNDEDQTDEAFEPSYAEPTYYAIQSSDEESLDQTIQLSNQELAEELKVIELKIRSIEDQIRECQEIRATLLSDKTDVLRKLEATHRPAPTLVPNKGKQRDNGTRVDYNGDFDWTLALRTNLKKIFNIEDFRLCQKGVCNANMDGRDIVCLMPTGGGKSLTYQLPAVMAKGCTLVVSPLIALMADQVHHMEQAGVEAVMLTHGLSAVGKRDVRQRLVGMAEDSGTSRRDVKLCYVTPEKIANSKDFLPVLQDLDKCGKLGA</sequence>
<accession>A0A2R6NQF3</accession>
<dbReference type="PROSITE" id="PS51192">
    <property type="entry name" value="HELICASE_ATP_BIND_1"/>
    <property type="match status" value="1"/>
</dbReference>
<evidence type="ECO:0000256" key="5">
    <source>
        <dbReference type="ARBA" id="ARBA00034808"/>
    </source>
</evidence>
<protein>
    <recommendedName>
        <fullName evidence="5">DNA 3'-5' helicase</fullName>
        <ecNumber evidence="5">5.6.2.4</ecNumber>
    </recommendedName>
</protein>
<comment type="caution">
    <text evidence="8">The sequence shown here is derived from an EMBL/GenBank/DDBJ whole genome shotgun (WGS) entry which is preliminary data.</text>
</comment>
<keyword evidence="6" id="KW-0175">Coiled coil</keyword>
<feature type="coiled-coil region" evidence="6">
    <location>
        <begin position="54"/>
        <end position="81"/>
    </location>
</feature>
<keyword evidence="9" id="KW-1185">Reference proteome</keyword>
<dbReference type="InterPro" id="IPR027417">
    <property type="entry name" value="P-loop_NTPase"/>
</dbReference>
<evidence type="ECO:0000313" key="9">
    <source>
        <dbReference type="Proteomes" id="UP000186601"/>
    </source>
</evidence>